<name>A0A5A8F7G5_9BACT</name>
<dbReference type="NCBIfam" id="TIGR00708">
    <property type="entry name" value="cobA"/>
    <property type="match status" value="1"/>
</dbReference>
<dbReference type="EC" id="2.5.1.17" evidence="3"/>
<dbReference type="InterPro" id="IPR003724">
    <property type="entry name" value="CblAdoTrfase_CobA"/>
</dbReference>
<dbReference type="Gene3D" id="3.40.50.300">
    <property type="entry name" value="P-loop containing nucleotide triphosphate hydrolases"/>
    <property type="match status" value="1"/>
</dbReference>
<keyword evidence="11" id="KW-1185">Reference proteome</keyword>
<dbReference type="PANTHER" id="PTHR46638:SF1">
    <property type="entry name" value="CORRINOID ADENOSYLTRANSFERASE"/>
    <property type="match status" value="1"/>
</dbReference>
<evidence type="ECO:0000256" key="2">
    <source>
        <dbReference type="ARBA" id="ARBA00007487"/>
    </source>
</evidence>
<comment type="similarity">
    <text evidence="2">Belongs to the Cob(I)alamin adenosyltransferase family.</text>
</comment>
<evidence type="ECO:0000256" key="1">
    <source>
        <dbReference type="ARBA" id="ARBA00005121"/>
    </source>
</evidence>
<evidence type="ECO:0000313" key="11">
    <source>
        <dbReference type="Proteomes" id="UP000322876"/>
    </source>
</evidence>
<dbReference type="PIRSF" id="PIRSF015617">
    <property type="entry name" value="Adensltrnsf_CobA"/>
    <property type="match status" value="1"/>
</dbReference>
<dbReference type="Pfam" id="PF02572">
    <property type="entry name" value="CobA_CobO_BtuR"/>
    <property type="match status" value="1"/>
</dbReference>
<dbReference type="EMBL" id="VFJB01000003">
    <property type="protein sequence ID" value="KAA0258978.1"/>
    <property type="molecule type" value="Genomic_DNA"/>
</dbReference>
<proteinExistence type="inferred from homology"/>
<accession>A0A5A8F7G5</accession>
<dbReference type="OrthoDB" id="9810309at2"/>
<evidence type="ECO:0000256" key="9">
    <source>
        <dbReference type="ARBA" id="ARBA00048692"/>
    </source>
</evidence>
<organism evidence="10 11">
    <name type="scientific">Deferribacter autotrophicus</name>
    <dbReference type="NCBI Taxonomy" id="500465"/>
    <lineage>
        <taxon>Bacteria</taxon>
        <taxon>Pseudomonadati</taxon>
        <taxon>Deferribacterota</taxon>
        <taxon>Deferribacteres</taxon>
        <taxon>Deferribacterales</taxon>
        <taxon>Deferribacteraceae</taxon>
        <taxon>Deferribacter</taxon>
    </lineage>
</organism>
<comment type="caution">
    <text evidence="10">The sequence shown here is derived from an EMBL/GenBank/DDBJ whole genome shotgun (WGS) entry which is preliminary data.</text>
</comment>
<dbReference type="RefSeq" id="WP_149265737.1">
    <property type="nucleotide sequence ID" value="NZ_VFJB01000003.1"/>
</dbReference>
<dbReference type="GO" id="GO:0009236">
    <property type="term" value="P:cobalamin biosynthetic process"/>
    <property type="evidence" value="ECO:0007669"/>
    <property type="project" value="InterPro"/>
</dbReference>
<evidence type="ECO:0000256" key="8">
    <source>
        <dbReference type="ARBA" id="ARBA00048555"/>
    </source>
</evidence>
<dbReference type="NCBIfam" id="NF004637">
    <property type="entry name" value="PRK05986.1"/>
    <property type="match status" value="1"/>
</dbReference>
<comment type="catalytic activity">
    <reaction evidence="8">
        <text>2 cob(II)yrinate a,c diamide + reduced [electron-transfer flavoprotein] + 2 ATP = 2 adenosylcob(III)yrinate a,c-diamide + 2 triphosphate + oxidized [electron-transfer flavoprotein] + 3 H(+)</text>
        <dbReference type="Rhea" id="RHEA:11528"/>
        <dbReference type="Rhea" id="RHEA-COMP:10685"/>
        <dbReference type="Rhea" id="RHEA-COMP:10686"/>
        <dbReference type="ChEBI" id="CHEBI:15378"/>
        <dbReference type="ChEBI" id="CHEBI:18036"/>
        <dbReference type="ChEBI" id="CHEBI:30616"/>
        <dbReference type="ChEBI" id="CHEBI:57692"/>
        <dbReference type="ChEBI" id="CHEBI:58307"/>
        <dbReference type="ChEBI" id="CHEBI:58503"/>
        <dbReference type="ChEBI" id="CHEBI:58537"/>
        <dbReference type="EC" id="2.5.1.17"/>
    </reaction>
</comment>
<evidence type="ECO:0000256" key="5">
    <source>
        <dbReference type="ARBA" id="ARBA00031529"/>
    </source>
</evidence>
<gene>
    <name evidence="10" type="primary">cobO</name>
    <name evidence="10" type="ORF">FHQ18_03240</name>
</gene>
<dbReference type="InterPro" id="IPR027417">
    <property type="entry name" value="P-loop_NTPase"/>
</dbReference>
<comment type="pathway">
    <text evidence="1">Cofactor biosynthesis; adenosylcobalamin biosynthesis; adenosylcobalamin from cob(II)yrinate a,c-diamide: step 2/7.</text>
</comment>
<protein>
    <recommendedName>
        <fullName evidence="3">corrinoid adenosyltransferase</fullName>
        <ecNumber evidence="3">2.5.1.17</ecNumber>
    </recommendedName>
    <alternativeName>
        <fullName evidence="5">Cob(II)alamin adenosyltransferase</fullName>
    </alternativeName>
    <alternativeName>
        <fullName evidence="7">Cob(II)yrinic acid a,c-diamide adenosyltransferase</fullName>
    </alternativeName>
    <alternativeName>
        <fullName evidence="6">Cobinamide/cobalamin adenosyltransferase</fullName>
    </alternativeName>
</protein>
<comment type="catalytic activity">
    <reaction evidence="9">
        <text>2 cob(II)alamin + reduced [electron-transfer flavoprotein] + 2 ATP = 2 adenosylcob(III)alamin + 2 triphosphate + oxidized [electron-transfer flavoprotein] + 3 H(+)</text>
        <dbReference type="Rhea" id="RHEA:28671"/>
        <dbReference type="Rhea" id="RHEA-COMP:10685"/>
        <dbReference type="Rhea" id="RHEA-COMP:10686"/>
        <dbReference type="ChEBI" id="CHEBI:15378"/>
        <dbReference type="ChEBI" id="CHEBI:16304"/>
        <dbReference type="ChEBI" id="CHEBI:18036"/>
        <dbReference type="ChEBI" id="CHEBI:18408"/>
        <dbReference type="ChEBI" id="CHEBI:30616"/>
        <dbReference type="ChEBI" id="CHEBI:57692"/>
        <dbReference type="ChEBI" id="CHEBI:58307"/>
        <dbReference type="EC" id="2.5.1.17"/>
    </reaction>
</comment>
<evidence type="ECO:0000256" key="7">
    <source>
        <dbReference type="ARBA" id="ARBA00033354"/>
    </source>
</evidence>
<dbReference type="SUPFAM" id="SSF52540">
    <property type="entry name" value="P-loop containing nucleoside triphosphate hydrolases"/>
    <property type="match status" value="1"/>
</dbReference>
<dbReference type="CDD" id="cd00561">
    <property type="entry name" value="CobA_ACA"/>
    <property type="match status" value="1"/>
</dbReference>
<comment type="function">
    <text evidence="4">Required for both de novo synthesis of the corrin ring for the assimilation of exogenous corrinoids. Participates in the adenosylation of a variety of incomplete and complete corrinoids.</text>
</comment>
<keyword evidence="10" id="KW-0808">Transferase</keyword>
<evidence type="ECO:0000256" key="4">
    <source>
        <dbReference type="ARBA" id="ARBA00024929"/>
    </source>
</evidence>
<dbReference type="GO" id="GO:0008817">
    <property type="term" value="F:corrinoid adenosyltransferase activity"/>
    <property type="evidence" value="ECO:0007669"/>
    <property type="project" value="UniProtKB-EC"/>
</dbReference>
<evidence type="ECO:0000256" key="3">
    <source>
        <dbReference type="ARBA" id="ARBA00012454"/>
    </source>
</evidence>
<evidence type="ECO:0000313" key="10">
    <source>
        <dbReference type="EMBL" id="KAA0258978.1"/>
    </source>
</evidence>
<sequence>MMLDRGFIQVYTGNGKGKTTAAIGLSIRAAGAGLRVFFAQFLKTAEYNEHNILRQIENIEVKTYGRGCLIRGKPEEIDYRLASAGFNEVKRIIESAQYDLVVLDEINVVVYYGLIETELVLSLIRNKPENVELVLTGRYAPKEFIDNADLVTEFKEVKHYFHQGILAREGIEK</sequence>
<reference evidence="10 11" key="1">
    <citation type="submission" date="2019-06" db="EMBL/GenBank/DDBJ databases">
        <title>Genomic insights into carbon and energy metabolism of Deferribacter autotrophicus revealed new metabolic traits in the phylum Deferribacteres.</title>
        <authorList>
            <person name="Slobodkin A.I."/>
            <person name="Slobodkina G.B."/>
            <person name="Allioux M."/>
            <person name="Alain K."/>
            <person name="Jebbar M."/>
            <person name="Shadrin V."/>
            <person name="Kublanov I.V."/>
            <person name="Toshchakov S.V."/>
            <person name="Bonch-Osmolovskaya E.A."/>
        </authorList>
    </citation>
    <scope>NUCLEOTIDE SEQUENCE [LARGE SCALE GENOMIC DNA]</scope>
    <source>
        <strain evidence="10 11">SL50</strain>
    </source>
</reference>
<dbReference type="GO" id="GO:0005524">
    <property type="term" value="F:ATP binding"/>
    <property type="evidence" value="ECO:0007669"/>
    <property type="project" value="InterPro"/>
</dbReference>
<dbReference type="AlphaFoldDB" id="A0A5A8F7G5"/>
<evidence type="ECO:0000256" key="6">
    <source>
        <dbReference type="ARBA" id="ARBA00033334"/>
    </source>
</evidence>
<dbReference type="Proteomes" id="UP000322876">
    <property type="component" value="Unassembled WGS sequence"/>
</dbReference>
<dbReference type="PANTHER" id="PTHR46638">
    <property type="entry name" value="CORRINOID ADENOSYLTRANSFERASE"/>
    <property type="match status" value="1"/>
</dbReference>